<dbReference type="InterPro" id="IPR038232">
    <property type="entry name" value="PknH-like_Extracell_sf"/>
</dbReference>
<evidence type="ECO:0000313" key="3">
    <source>
        <dbReference type="EMBL" id="ORW42994.1"/>
    </source>
</evidence>
<protein>
    <recommendedName>
        <fullName evidence="1">PknH-like extracellular domain-containing protein</fullName>
    </recommendedName>
</protein>
<dbReference type="Proteomes" id="UP000193285">
    <property type="component" value="Unassembled WGS sequence"/>
</dbReference>
<dbReference type="OrthoDB" id="4613034at2"/>
<organism evidence="3 4">
    <name type="scientific">Mycobacterium paraense</name>
    <dbReference type="NCBI Taxonomy" id="767916"/>
    <lineage>
        <taxon>Bacteria</taxon>
        <taxon>Bacillati</taxon>
        <taxon>Actinomycetota</taxon>
        <taxon>Actinomycetes</taxon>
        <taxon>Mycobacteriales</taxon>
        <taxon>Mycobacteriaceae</taxon>
        <taxon>Mycobacterium</taxon>
        <taxon>Mycobacterium simiae complex</taxon>
    </lineage>
</organism>
<sequence>MWRRARLTGRLLLCGAVLLTACTRVVGGTALVGFGPGAKGVHGVNVDTILLDQPRMRAITGAGEHLTIIPSMDGSRPVDIDALADTTPAECRFLYAETATFGPDIEEFHKTTFQDPPDGALISEGAAAYPDVDTARRAFGALVTAVGNCAGGSSGQLLVGDWTSNANSLHLGPGGCGRDYRVLSVAMVEVTFCGFAQSVSDIVMTNIAANVPG</sequence>
<dbReference type="Proteomes" id="UP000193801">
    <property type="component" value="Unassembled WGS sequence"/>
</dbReference>
<comment type="caution">
    <text evidence="3">The sequence shown here is derived from an EMBL/GenBank/DDBJ whole genome shotgun (WGS) entry which is preliminary data.</text>
</comment>
<dbReference type="InterPro" id="IPR026954">
    <property type="entry name" value="PknH-like_Extracell"/>
</dbReference>
<reference evidence="4 5" key="1">
    <citation type="journal article" date="2015" name="Emerg. Microbes Infect.">
        <title>Characterization of 17 strains belonging to the Mycobacterium simiae complex and description of Mycobacterium paraense sp. nov.</title>
        <authorList>
            <person name="Fusco da Costa A.R."/>
            <person name="Fedrizzi T."/>
            <person name="Lopes M.L."/>
            <person name="Pecorari M."/>
            <person name="Oliveira da Costa W.L."/>
            <person name="Giacobazzi E."/>
            <person name="da Costa Bahia J.R."/>
            <person name="De Sanctis V."/>
            <person name="Batista Lima K.V."/>
            <person name="Bertorelli R."/>
            <person name="Grottola A."/>
            <person name="Fabio A."/>
            <person name="Mariottini A."/>
            <person name="Ferretti P."/>
            <person name="Di Leva F."/>
            <person name="Fregni Serpini G."/>
            <person name="Tagliazucchi S."/>
            <person name="Rumpianesi F."/>
            <person name="Jousson O."/>
            <person name="Segata N."/>
            <person name="Tortoli E."/>
        </authorList>
    </citation>
    <scope>NUCLEOTIDE SEQUENCE [LARGE SCALE GENOMIC DNA]</scope>
    <source>
        <strain evidence="2 5">FI-07156</strain>
        <strain evidence="3 4">IEC33</strain>
    </source>
</reference>
<gene>
    <name evidence="3" type="ORF">AWB90_17645</name>
    <name evidence="2" type="ORF">AWB91_10380</name>
</gene>
<reference evidence="3" key="2">
    <citation type="submission" date="2016-01" db="EMBL/GenBank/DDBJ databases">
        <authorList>
            <person name="Oliw E.H."/>
        </authorList>
    </citation>
    <scope>NUCLEOTIDE SEQUENCE</scope>
    <source>
        <strain evidence="3">IEC33</strain>
    </source>
</reference>
<dbReference type="Gene3D" id="3.40.1000.70">
    <property type="entry name" value="PknH-like extracellular domain"/>
    <property type="match status" value="1"/>
</dbReference>
<feature type="domain" description="PknH-like extracellular" evidence="1">
    <location>
        <begin position="44"/>
        <end position="197"/>
    </location>
</feature>
<evidence type="ECO:0000313" key="5">
    <source>
        <dbReference type="Proteomes" id="UP000193801"/>
    </source>
</evidence>
<dbReference type="Pfam" id="PF14032">
    <property type="entry name" value="PknH_C"/>
    <property type="match status" value="1"/>
</dbReference>
<evidence type="ECO:0000313" key="2">
    <source>
        <dbReference type="EMBL" id="ORW32868.1"/>
    </source>
</evidence>
<name>A0A1X2A6W0_9MYCO</name>
<evidence type="ECO:0000259" key="1">
    <source>
        <dbReference type="Pfam" id="PF14032"/>
    </source>
</evidence>
<evidence type="ECO:0000313" key="4">
    <source>
        <dbReference type="Proteomes" id="UP000193285"/>
    </source>
</evidence>
<dbReference type="EMBL" id="LQPK01000006">
    <property type="protein sequence ID" value="ORW32868.1"/>
    <property type="molecule type" value="Genomic_DNA"/>
</dbReference>
<dbReference type="RefSeq" id="WP_085093840.1">
    <property type="nucleotide sequence ID" value="NZ_JACKVQ010000006.1"/>
</dbReference>
<dbReference type="EMBL" id="LQPN01000059">
    <property type="protein sequence ID" value="ORW42994.1"/>
    <property type="molecule type" value="Genomic_DNA"/>
</dbReference>
<keyword evidence="5" id="KW-1185">Reference proteome</keyword>
<dbReference type="PROSITE" id="PS51257">
    <property type="entry name" value="PROKAR_LIPOPROTEIN"/>
    <property type="match status" value="1"/>
</dbReference>
<dbReference type="STRING" id="767916.AWB91_10380"/>
<accession>A0A1X2A6W0</accession>
<reference evidence="2" key="3">
    <citation type="submission" date="2016-01" db="EMBL/GenBank/DDBJ databases">
        <authorList>
            <person name="Ana R.F.D.C."/>
            <person name="Tarcisio F."/>
            <person name="Maria L.L."/>
            <person name="Monica P."/>
            <person name="Wana L.O.D.C."/>
            <person name="Elisabetta G."/>
            <person name="Jeann R.D.C.B."/>
            <person name="Veronica D.S."/>
            <person name="Karla V.B.L."/>
            <person name="Roberto B."/>
            <person name="Antonella G."/>
            <person name="Anna F."/>
            <person name="Alessandro M."/>
            <person name="Pamela F."/>
            <person name="Francesca D.L."/>
            <person name="Giulia F.S."/>
            <person name="Sara T."/>
            <person name="Fabio R."/>
            <person name="Olivier J."/>
            <person name="Nicola S."/>
            <person name="Enrico T."/>
        </authorList>
    </citation>
    <scope>NUCLEOTIDE SEQUENCE</scope>
    <source>
        <strain evidence="2">FI-07156</strain>
    </source>
</reference>
<dbReference type="AlphaFoldDB" id="A0A1X2A6W0"/>
<proteinExistence type="predicted"/>